<reference evidence="5 6" key="1">
    <citation type="submission" date="2020-06" db="EMBL/GenBank/DDBJ databases">
        <title>Genomic analysis of Salicibibacter sp. NKC21-4.</title>
        <authorList>
            <person name="Oh Y.J."/>
        </authorList>
    </citation>
    <scope>NUCLEOTIDE SEQUENCE [LARGE SCALE GENOMIC DNA]</scope>
    <source>
        <strain evidence="5 6">NKC21-4</strain>
    </source>
</reference>
<dbReference type="AlphaFoldDB" id="A0A7T6Z9P5"/>
<keyword evidence="6" id="KW-1185">Reference proteome</keyword>
<dbReference type="InterPro" id="IPR049149">
    <property type="entry name" value="TetR/AcrR_C"/>
</dbReference>
<evidence type="ECO:0000313" key="5">
    <source>
        <dbReference type="EMBL" id="QQK78986.1"/>
    </source>
</evidence>
<sequence>MRTSKNPEERRNEILDVAETLFTTKGYGNTTINDILQMVGIAKGTFYYYFRSKEDVMDAVVIRFIDSGAEAAKMIAANANLEAPEKIFQIIMAQNPNASREKRMLEELHDVHNAVMHQKSLVETIRRLTPVLTDVVEQGLAEGAFTTLYPRETVEFLLVAQLVFDDGIFEWQPQELMQKAIAFTHMIETSLGAEPGSFAYLHERLTQSPGNEKGEESDE</sequence>
<dbReference type="Pfam" id="PF21303">
    <property type="entry name" value="TetR_C_39"/>
    <property type="match status" value="1"/>
</dbReference>
<evidence type="ECO:0000256" key="3">
    <source>
        <dbReference type="PROSITE-ProRule" id="PRU00335"/>
    </source>
</evidence>
<dbReference type="SUPFAM" id="SSF46689">
    <property type="entry name" value="Homeodomain-like"/>
    <property type="match status" value="1"/>
</dbReference>
<dbReference type="InterPro" id="IPR050624">
    <property type="entry name" value="HTH-type_Tx_Regulator"/>
</dbReference>
<dbReference type="PANTHER" id="PTHR43479:SF11">
    <property type="entry name" value="ACREF_ENVCD OPERON REPRESSOR-RELATED"/>
    <property type="match status" value="1"/>
</dbReference>
<dbReference type="Pfam" id="PF00440">
    <property type="entry name" value="TetR_N"/>
    <property type="match status" value="1"/>
</dbReference>
<dbReference type="GO" id="GO:0003677">
    <property type="term" value="F:DNA binding"/>
    <property type="evidence" value="ECO:0007669"/>
    <property type="project" value="UniProtKB-UniRule"/>
</dbReference>
<keyword evidence="2 3" id="KW-0238">DNA-binding</keyword>
<dbReference type="InterPro" id="IPR023772">
    <property type="entry name" value="DNA-bd_HTH_TetR-type_CS"/>
</dbReference>
<dbReference type="PRINTS" id="PR00455">
    <property type="entry name" value="HTHTETR"/>
</dbReference>
<dbReference type="KEGG" id="scib:HUG20_03065"/>
<dbReference type="PANTHER" id="PTHR43479">
    <property type="entry name" value="ACREF/ENVCD OPERON REPRESSOR-RELATED"/>
    <property type="match status" value="1"/>
</dbReference>
<feature type="DNA-binding region" description="H-T-H motif" evidence="3">
    <location>
        <begin position="31"/>
        <end position="50"/>
    </location>
</feature>
<dbReference type="PROSITE" id="PS50977">
    <property type="entry name" value="HTH_TETR_2"/>
    <property type="match status" value="1"/>
</dbReference>
<accession>A0A7T6Z9P5</accession>
<keyword evidence="1" id="KW-0678">Repressor</keyword>
<dbReference type="RefSeq" id="WP_200087955.1">
    <property type="nucleotide sequence ID" value="NZ_CP054706.1"/>
</dbReference>
<feature type="domain" description="HTH tetR-type" evidence="4">
    <location>
        <begin position="8"/>
        <end position="68"/>
    </location>
</feature>
<gene>
    <name evidence="5" type="ORF">HUG20_03065</name>
</gene>
<dbReference type="InterPro" id="IPR001647">
    <property type="entry name" value="HTH_TetR"/>
</dbReference>
<dbReference type="EMBL" id="CP054706">
    <property type="protein sequence ID" value="QQK78986.1"/>
    <property type="molecule type" value="Genomic_DNA"/>
</dbReference>
<dbReference type="Proteomes" id="UP000595349">
    <property type="component" value="Chromosome"/>
</dbReference>
<proteinExistence type="predicted"/>
<protein>
    <submittedName>
        <fullName evidence="5">TetR/AcrR family transcriptional regulator</fullName>
    </submittedName>
</protein>
<dbReference type="Gene3D" id="1.10.357.10">
    <property type="entry name" value="Tetracycline Repressor, domain 2"/>
    <property type="match status" value="1"/>
</dbReference>
<name>A0A7T6Z9P5_9BACI</name>
<evidence type="ECO:0000259" key="4">
    <source>
        <dbReference type="PROSITE" id="PS50977"/>
    </source>
</evidence>
<evidence type="ECO:0000256" key="2">
    <source>
        <dbReference type="ARBA" id="ARBA00023125"/>
    </source>
</evidence>
<dbReference type="InterPro" id="IPR009057">
    <property type="entry name" value="Homeodomain-like_sf"/>
</dbReference>
<evidence type="ECO:0000313" key="6">
    <source>
        <dbReference type="Proteomes" id="UP000595349"/>
    </source>
</evidence>
<evidence type="ECO:0000256" key="1">
    <source>
        <dbReference type="ARBA" id="ARBA00022491"/>
    </source>
</evidence>
<organism evidence="5 6">
    <name type="scientific">Salicibibacter cibi</name>
    <dbReference type="NCBI Taxonomy" id="2743001"/>
    <lineage>
        <taxon>Bacteria</taxon>
        <taxon>Bacillati</taxon>
        <taxon>Bacillota</taxon>
        <taxon>Bacilli</taxon>
        <taxon>Bacillales</taxon>
        <taxon>Bacillaceae</taxon>
        <taxon>Salicibibacter</taxon>
    </lineage>
</organism>
<dbReference type="PROSITE" id="PS01081">
    <property type="entry name" value="HTH_TETR_1"/>
    <property type="match status" value="1"/>
</dbReference>